<proteinExistence type="predicted"/>
<accession>A0A5D2J3B0</accession>
<dbReference type="EMBL" id="CM017632">
    <property type="protein sequence ID" value="TYH48736.1"/>
    <property type="molecule type" value="Genomic_DNA"/>
</dbReference>
<reference evidence="2 3" key="1">
    <citation type="submission" date="2019-07" db="EMBL/GenBank/DDBJ databases">
        <title>WGS assembly of Gossypium tomentosum.</title>
        <authorList>
            <person name="Chen Z.J."/>
            <person name="Sreedasyam A."/>
            <person name="Ando A."/>
            <person name="Song Q."/>
            <person name="De L."/>
            <person name="Hulse-Kemp A."/>
            <person name="Ding M."/>
            <person name="Ye W."/>
            <person name="Kirkbride R."/>
            <person name="Jenkins J."/>
            <person name="Plott C."/>
            <person name="Lovell J."/>
            <person name="Lin Y.-M."/>
            <person name="Vaughn R."/>
            <person name="Liu B."/>
            <person name="Li W."/>
            <person name="Simpson S."/>
            <person name="Scheffler B."/>
            <person name="Saski C."/>
            <person name="Grover C."/>
            <person name="Hu G."/>
            <person name="Conover J."/>
            <person name="Carlson J."/>
            <person name="Shu S."/>
            <person name="Boston L."/>
            <person name="Williams M."/>
            <person name="Peterson D."/>
            <person name="Mcgee K."/>
            <person name="Jones D."/>
            <person name="Wendel J."/>
            <person name="Stelly D."/>
            <person name="Grimwood J."/>
            <person name="Schmutz J."/>
        </authorList>
    </citation>
    <scope>NUCLEOTIDE SEQUENCE [LARGE SCALE GENOMIC DNA]</scope>
    <source>
        <strain evidence="2">7179.01</strain>
    </source>
</reference>
<evidence type="ECO:0000256" key="1">
    <source>
        <dbReference type="SAM" id="MobiDB-lite"/>
    </source>
</evidence>
<keyword evidence="3" id="KW-1185">Reference proteome</keyword>
<feature type="region of interest" description="Disordered" evidence="1">
    <location>
        <begin position="32"/>
        <end position="67"/>
    </location>
</feature>
<protein>
    <submittedName>
        <fullName evidence="2">Uncharacterized protein</fullName>
    </submittedName>
</protein>
<evidence type="ECO:0000313" key="3">
    <source>
        <dbReference type="Proteomes" id="UP000322667"/>
    </source>
</evidence>
<gene>
    <name evidence="2" type="ORF">ES332_D10G087700v1</name>
</gene>
<evidence type="ECO:0000313" key="2">
    <source>
        <dbReference type="EMBL" id="TYH48736.1"/>
    </source>
</evidence>
<organism evidence="2 3">
    <name type="scientific">Gossypium tomentosum</name>
    <name type="common">Hawaiian cotton</name>
    <name type="synonym">Gossypium sandvicense</name>
    <dbReference type="NCBI Taxonomy" id="34277"/>
    <lineage>
        <taxon>Eukaryota</taxon>
        <taxon>Viridiplantae</taxon>
        <taxon>Streptophyta</taxon>
        <taxon>Embryophyta</taxon>
        <taxon>Tracheophyta</taxon>
        <taxon>Spermatophyta</taxon>
        <taxon>Magnoliopsida</taxon>
        <taxon>eudicotyledons</taxon>
        <taxon>Gunneridae</taxon>
        <taxon>Pentapetalae</taxon>
        <taxon>rosids</taxon>
        <taxon>malvids</taxon>
        <taxon>Malvales</taxon>
        <taxon>Malvaceae</taxon>
        <taxon>Malvoideae</taxon>
        <taxon>Gossypium</taxon>
    </lineage>
</organism>
<dbReference type="Proteomes" id="UP000322667">
    <property type="component" value="Chromosome D10"/>
</dbReference>
<dbReference type="AlphaFoldDB" id="A0A5D2J3B0"/>
<sequence length="67" mass="7460">MLSSLRRFNTKRQWPFEPHARLRLRRREHRAGHQVFGQPGGTEGMTHAPGGDTRAESGSTIAAPAKP</sequence>
<name>A0A5D2J3B0_GOSTO</name>